<protein>
    <submittedName>
        <fullName evidence="8">Entericidin A/B family lipoprotein</fullName>
    </submittedName>
</protein>
<comment type="caution">
    <text evidence="8">The sequence shown here is derived from an EMBL/GenBank/DDBJ whole genome shotgun (WGS) entry which is preliminary data.</text>
</comment>
<name>A0ABU8RQT2_9SPHN</name>
<keyword evidence="5" id="KW-0564">Palmitate</keyword>
<evidence type="ECO:0000256" key="4">
    <source>
        <dbReference type="ARBA" id="ARBA00023136"/>
    </source>
</evidence>
<reference evidence="8 9" key="1">
    <citation type="submission" date="2024-03" db="EMBL/GenBank/DDBJ databases">
        <authorList>
            <person name="Jo J.-H."/>
        </authorList>
    </citation>
    <scope>NUCLEOTIDE SEQUENCE [LARGE SCALE GENOMIC DNA]</scope>
    <source>
        <strain evidence="8 9">PS1R-30</strain>
    </source>
</reference>
<dbReference type="InterPro" id="IPR012556">
    <property type="entry name" value="Entericidin"/>
</dbReference>
<dbReference type="Proteomes" id="UP001361239">
    <property type="component" value="Unassembled WGS sequence"/>
</dbReference>
<dbReference type="Pfam" id="PF08085">
    <property type="entry name" value="Entericidin"/>
    <property type="match status" value="1"/>
</dbReference>
<dbReference type="PROSITE" id="PS51257">
    <property type="entry name" value="PROKAR_LIPOPROTEIN"/>
    <property type="match status" value="1"/>
</dbReference>
<evidence type="ECO:0000256" key="5">
    <source>
        <dbReference type="ARBA" id="ARBA00023139"/>
    </source>
</evidence>
<dbReference type="RefSeq" id="WP_339585395.1">
    <property type="nucleotide sequence ID" value="NZ_JBBHJZ010000001.1"/>
</dbReference>
<evidence type="ECO:0000256" key="7">
    <source>
        <dbReference type="SAM" id="SignalP"/>
    </source>
</evidence>
<evidence type="ECO:0000256" key="2">
    <source>
        <dbReference type="ARBA" id="ARBA00022475"/>
    </source>
</evidence>
<accession>A0ABU8RQT2</accession>
<gene>
    <name evidence="8" type="ORF">WG901_02270</name>
</gene>
<keyword evidence="4" id="KW-0472">Membrane</keyword>
<comment type="similarity">
    <text evidence="1">Belongs to the EcnA/EcnB lipoprotein family.</text>
</comment>
<keyword evidence="3 7" id="KW-0732">Signal</keyword>
<proteinExistence type="inferred from homology"/>
<feature type="signal peptide" evidence="7">
    <location>
        <begin position="1"/>
        <end position="20"/>
    </location>
</feature>
<evidence type="ECO:0000256" key="1">
    <source>
        <dbReference type="ARBA" id="ARBA00010296"/>
    </source>
</evidence>
<feature type="chain" id="PRO_5046945899" evidence="7">
    <location>
        <begin position="21"/>
        <end position="43"/>
    </location>
</feature>
<keyword evidence="9" id="KW-1185">Reference proteome</keyword>
<evidence type="ECO:0000256" key="6">
    <source>
        <dbReference type="ARBA" id="ARBA00023288"/>
    </source>
</evidence>
<evidence type="ECO:0000313" key="9">
    <source>
        <dbReference type="Proteomes" id="UP001361239"/>
    </source>
</evidence>
<evidence type="ECO:0000256" key="3">
    <source>
        <dbReference type="ARBA" id="ARBA00022729"/>
    </source>
</evidence>
<dbReference type="EMBL" id="JBBHJZ010000001">
    <property type="protein sequence ID" value="MEJ5975446.1"/>
    <property type="molecule type" value="Genomic_DNA"/>
</dbReference>
<keyword evidence="6 8" id="KW-0449">Lipoprotein</keyword>
<organism evidence="8 9">
    <name type="scientific">Novosphingobium anseongense</name>
    <dbReference type="NCBI Taxonomy" id="3133436"/>
    <lineage>
        <taxon>Bacteria</taxon>
        <taxon>Pseudomonadati</taxon>
        <taxon>Pseudomonadota</taxon>
        <taxon>Alphaproteobacteria</taxon>
        <taxon>Sphingomonadales</taxon>
        <taxon>Sphingomonadaceae</taxon>
        <taxon>Novosphingobium</taxon>
    </lineage>
</organism>
<sequence length="43" mass="4213">MLRKLIVAVAVGSIALTAAACNTVKGAGRDIESVGKAGSDAIN</sequence>
<keyword evidence="2" id="KW-1003">Cell membrane</keyword>
<evidence type="ECO:0000313" key="8">
    <source>
        <dbReference type="EMBL" id="MEJ5975446.1"/>
    </source>
</evidence>